<dbReference type="Gene3D" id="3.90.550.10">
    <property type="entry name" value="Spore Coat Polysaccharide Biosynthesis Protein SpsA, Chain A"/>
    <property type="match status" value="1"/>
</dbReference>
<dbReference type="InterPro" id="IPR029044">
    <property type="entry name" value="Nucleotide-diphossugar_trans"/>
</dbReference>
<evidence type="ECO:0000259" key="1">
    <source>
        <dbReference type="Pfam" id="PF00535"/>
    </source>
</evidence>
<dbReference type="InterPro" id="IPR001173">
    <property type="entry name" value="Glyco_trans_2-like"/>
</dbReference>
<evidence type="ECO:0000313" key="2">
    <source>
        <dbReference type="EMBL" id="SFZ89084.1"/>
    </source>
</evidence>
<dbReference type="PANTHER" id="PTHR22916:SF3">
    <property type="entry name" value="UDP-GLCNAC:BETAGAL BETA-1,3-N-ACETYLGLUCOSAMINYLTRANSFERASE-LIKE PROTEIN 1"/>
    <property type="match status" value="1"/>
</dbReference>
<dbReference type="Pfam" id="PF00535">
    <property type="entry name" value="Glycos_transf_2"/>
    <property type="match status" value="1"/>
</dbReference>
<dbReference type="GO" id="GO:0016758">
    <property type="term" value="F:hexosyltransferase activity"/>
    <property type="evidence" value="ECO:0007669"/>
    <property type="project" value="UniProtKB-ARBA"/>
</dbReference>
<dbReference type="SUPFAM" id="SSF53448">
    <property type="entry name" value="Nucleotide-diphospho-sugar transferases"/>
    <property type="match status" value="1"/>
</dbReference>
<dbReference type="EMBL" id="LT634362">
    <property type="protein sequence ID" value="SFZ89084.1"/>
    <property type="molecule type" value="Genomic_DNA"/>
</dbReference>
<organism evidence="2">
    <name type="scientific">Loigolactobacillus rennini</name>
    <dbReference type="NCBI Taxonomy" id="238013"/>
    <lineage>
        <taxon>Bacteria</taxon>
        <taxon>Bacillati</taxon>
        <taxon>Bacillota</taxon>
        <taxon>Bacilli</taxon>
        <taxon>Lactobacillales</taxon>
        <taxon>Lactobacillaceae</taxon>
        <taxon>Loigolactobacillus</taxon>
    </lineage>
</organism>
<dbReference type="PANTHER" id="PTHR22916">
    <property type="entry name" value="GLYCOSYLTRANSFERASE"/>
    <property type="match status" value="1"/>
</dbReference>
<dbReference type="AlphaFoldDB" id="A0A1K2IA35"/>
<feature type="domain" description="Glycosyltransferase 2-like" evidence="1">
    <location>
        <begin position="5"/>
        <end position="136"/>
    </location>
</feature>
<protein>
    <submittedName>
        <fullName evidence="2">Glycosyl transferase, family 2</fullName>
    </submittedName>
</protein>
<proteinExistence type="predicted"/>
<sequence length="294" mass="34976">MNKVSVIIPTFNNESTIQTTISSLINQTYSELEIIVIDNGSTDSTCHLVRELIKRDNRIKLIFSQNGRSLARNMGLKVAKGNYIQLLDADDILLPKKIERAIQFLDNHSSFFAVACNAIYFNVLNGKIHKKIVKYKYNNHLLGANPFPINSVLFRNQNIKFFNQKYQYNEDWLFWVENLINKKVFFDNKFDVKVRITGNNTMSNYESMHLFQIYIRSLIKQKYKKNNFRLFLRDCHLSAQYLLLEQFNRPESSSIEKSFQVEIFLVRILMKFKFIKNWIIYKENKQRSNYLYRI</sequence>
<gene>
    <name evidence="2" type="ORF">LREN565_2197</name>
</gene>
<keyword evidence="2" id="KW-0808">Transferase</keyword>
<reference evidence="2" key="1">
    <citation type="submission" date="2016-11" db="EMBL/GenBank/DDBJ databases">
        <authorList>
            <person name="Jaros S."/>
            <person name="Januszkiewicz K."/>
            <person name="Wedrychowicz H."/>
        </authorList>
    </citation>
    <scope>NUCLEOTIDE SEQUENCE</scope>
    <source>
        <strain evidence="2">ACA-DC 565</strain>
    </source>
</reference>
<name>A0A1K2IA35_9LACO</name>
<accession>A0A1K2IA35</accession>